<name>A0ABY5V229_9BACT</name>
<protein>
    <submittedName>
        <fullName evidence="2">PIG-L family deacetylase</fullName>
    </submittedName>
</protein>
<dbReference type="InterPro" id="IPR006148">
    <property type="entry name" value="Glc/Gal-6P_isomerase"/>
</dbReference>
<evidence type="ECO:0000259" key="1">
    <source>
        <dbReference type="Pfam" id="PF01182"/>
    </source>
</evidence>
<dbReference type="SUPFAM" id="SSF102588">
    <property type="entry name" value="LmbE-like"/>
    <property type="match status" value="1"/>
</dbReference>
<dbReference type="InterPro" id="IPR037171">
    <property type="entry name" value="NagB/RpiA_transferase-like"/>
</dbReference>
<dbReference type="Gene3D" id="3.40.50.1360">
    <property type="match status" value="1"/>
</dbReference>
<dbReference type="CDD" id="cd01399">
    <property type="entry name" value="GlcN6P_deaminase"/>
    <property type="match status" value="1"/>
</dbReference>
<dbReference type="InterPro" id="IPR052960">
    <property type="entry name" value="GlcN6P_deaminase-like"/>
</dbReference>
<evidence type="ECO:0000313" key="3">
    <source>
        <dbReference type="Proteomes" id="UP001059295"/>
    </source>
</evidence>
<reference evidence="2" key="1">
    <citation type="journal article" date="2022" name="Cell">
        <title>Design, construction, and in vivo augmentation of a complex gut microbiome.</title>
        <authorList>
            <person name="Cheng A.G."/>
            <person name="Ho P.Y."/>
            <person name="Aranda-Diaz A."/>
            <person name="Jain S."/>
            <person name="Yu F.B."/>
            <person name="Meng X."/>
            <person name="Wang M."/>
            <person name="Iakiviak M."/>
            <person name="Nagashima K."/>
            <person name="Zhao A."/>
            <person name="Murugkar P."/>
            <person name="Patil A."/>
            <person name="Atabakhsh K."/>
            <person name="Weakley A."/>
            <person name="Yan J."/>
            <person name="Brumbaugh A.R."/>
            <person name="Higginbottom S."/>
            <person name="Dimas A."/>
            <person name="Shiver A.L."/>
            <person name="Deutschbauer A."/>
            <person name="Neff N."/>
            <person name="Sonnenburg J.L."/>
            <person name="Huang K.C."/>
            <person name="Fischbach M.A."/>
        </authorList>
    </citation>
    <scope>NUCLEOTIDE SEQUENCE</scope>
    <source>
        <strain evidence="2">AP11</strain>
    </source>
</reference>
<dbReference type="Pfam" id="PF01182">
    <property type="entry name" value="Glucosamine_iso"/>
    <property type="match status" value="1"/>
</dbReference>
<dbReference type="InterPro" id="IPR003737">
    <property type="entry name" value="GlcNAc_PI_deacetylase-related"/>
</dbReference>
<keyword evidence="3" id="KW-1185">Reference proteome</keyword>
<dbReference type="SUPFAM" id="SSF100950">
    <property type="entry name" value="NagB/RpiA/CoA transferase-like"/>
    <property type="match status" value="1"/>
</dbReference>
<feature type="domain" description="Glucosamine/galactosamine-6-phosphate isomerase" evidence="1">
    <location>
        <begin position="39"/>
        <end position="260"/>
    </location>
</feature>
<dbReference type="InterPro" id="IPR024078">
    <property type="entry name" value="LmbE-like_dom_sf"/>
</dbReference>
<proteinExistence type="predicted"/>
<dbReference type="PANTHER" id="PTHR42892:SF1">
    <property type="entry name" value="GLUCOSAMINE-6-PHOSPHATE ISOMERASE"/>
    <property type="match status" value="1"/>
</dbReference>
<dbReference type="EMBL" id="CP102294">
    <property type="protein sequence ID" value="UWN57362.1"/>
    <property type="molecule type" value="Genomic_DNA"/>
</dbReference>
<sequence length="650" mass="73572">MMERNYKLPKEGGLEPGADPADIIRKFEKIYTNIYENEASGAAYVAREIADCIREKQSIGEMCVLGITTGKSPVGVFRALVELHRSEGLSFRNVVVFSLDEFFPITPEELQSRNYSIHESLLDLVDIAPENIHIPDGTLPQDEVAAFCREYESKIEEYDGIDLMILGTGVQGQIGFNEPGSYTNTRTRLVALGNESRKSAASIFYGIDYVPHKAITMGLGTILGAKRIILIAWGEEKAQVIKDTVEGEKQLIVPATCLQDHPNVEVVVDEGASSQLTRVKTPWLVGRCLWPSRFIRTAVLWLCEQVRKPILKLTYQDYVDNRLGQLLEISGMAYDEINIQVFNDLQHTITGWPGGKPNADDSTRPERAFPYPKRVVIFSPHPDDDVISMGGTFRRLITQGHDVHVAYETSGNIAVHDDVVLQTIDTARECGFEDKYDEVKRIIAGKRKGEPEPLELRKLKGSIRRAEAKAACRHMGLNDRTNVHFLNLPFYETGGVKKGLLTDRDISIVVDLLRKIQPHQIYAAGDLSDPHGTHRTCIEAVLEAMHVVKDEPWVKDCRFWLYRGAWQEWDLDMVDMAVPLSPDEVVQKRHAIYRHLSQKDVMPFPGEDKREFWQRAEERTQNTAKLYDRLGMAEYQAIEVFVQLKNPAQL</sequence>
<evidence type="ECO:0000313" key="2">
    <source>
        <dbReference type="EMBL" id="UWN57362.1"/>
    </source>
</evidence>
<accession>A0ABY5V229</accession>
<dbReference type="Gene3D" id="3.40.50.10320">
    <property type="entry name" value="LmbE-like"/>
    <property type="match status" value="1"/>
</dbReference>
<dbReference type="Pfam" id="PF02585">
    <property type="entry name" value="PIG-L"/>
    <property type="match status" value="1"/>
</dbReference>
<organism evidence="2 3">
    <name type="scientific">Alistipes ihumii AP11</name>
    <dbReference type="NCBI Taxonomy" id="1211813"/>
    <lineage>
        <taxon>Bacteria</taxon>
        <taxon>Pseudomonadati</taxon>
        <taxon>Bacteroidota</taxon>
        <taxon>Bacteroidia</taxon>
        <taxon>Bacteroidales</taxon>
        <taxon>Rikenellaceae</taxon>
        <taxon>Alistipes</taxon>
    </lineage>
</organism>
<dbReference type="PANTHER" id="PTHR42892">
    <property type="entry name" value="GLUCOSAMINE-6-PHOSPHATE DEAMINASE-LIKE PROTEIN BT_0258-RELATED"/>
    <property type="match status" value="1"/>
</dbReference>
<dbReference type="NCBIfam" id="NF002557">
    <property type="entry name" value="PRK02122.1"/>
    <property type="match status" value="1"/>
</dbReference>
<dbReference type="Proteomes" id="UP001059295">
    <property type="component" value="Chromosome"/>
</dbReference>
<gene>
    <name evidence="2" type="ORF">NQ491_00880</name>
</gene>
<dbReference type="InterPro" id="IPR004547">
    <property type="entry name" value="Glucosamine6P_isomerase"/>
</dbReference>